<dbReference type="GO" id="GO:0032040">
    <property type="term" value="C:small-subunit processome"/>
    <property type="evidence" value="ECO:0007669"/>
    <property type="project" value="TreeGrafter"/>
</dbReference>
<dbReference type="SMART" id="SM00320">
    <property type="entry name" value="WD40"/>
    <property type="match status" value="4"/>
</dbReference>
<comment type="subcellular location">
    <subcellularLocation>
        <location evidence="1">Nucleus</location>
        <location evidence="1">Nucleolus</location>
    </subcellularLocation>
</comment>
<dbReference type="RefSeq" id="XP_026192038.1">
    <property type="nucleotide sequence ID" value="XM_026336253.1"/>
</dbReference>
<keyword evidence="9" id="KW-1185">Reference proteome</keyword>
<feature type="compositionally biased region" description="Basic and acidic residues" evidence="7">
    <location>
        <begin position="460"/>
        <end position="473"/>
    </location>
</feature>
<evidence type="ECO:0000256" key="5">
    <source>
        <dbReference type="ARBA" id="ARBA00023242"/>
    </source>
</evidence>
<keyword evidence="3 6" id="KW-0853">WD repeat</keyword>
<dbReference type="Pfam" id="PF08149">
    <property type="entry name" value="BING4CT"/>
    <property type="match status" value="1"/>
</dbReference>
<evidence type="ECO:0000313" key="9">
    <source>
        <dbReference type="Proteomes" id="UP000515125"/>
    </source>
</evidence>
<dbReference type="InterPro" id="IPR001412">
    <property type="entry name" value="aa-tRNA-synth_I_CS"/>
</dbReference>
<dbReference type="InterPro" id="IPR001680">
    <property type="entry name" value="WD40_rpt"/>
</dbReference>
<dbReference type="PROSITE" id="PS00178">
    <property type="entry name" value="AA_TRNA_LIGASE_I"/>
    <property type="match status" value="1"/>
</dbReference>
<evidence type="ECO:0000256" key="4">
    <source>
        <dbReference type="ARBA" id="ARBA00022737"/>
    </source>
</evidence>
<dbReference type="GeneID" id="34623341"/>
<reference evidence="10" key="1">
    <citation type="submission" date="2025-08" db="UniProtKB">
        <authorList>
            <consortium name="RefSeq"/>
        </authorList>
    </citation>
    <scope>IDENTIFICATION</scope>
</reference>
<evidence type="ECO:0000313" key="10">
    <source>
        <dbReference type="RefSeq" id="XP_026192038.1"/>
    </source>
</evidence>
<dbReference type="PROSITE" id="PS50082">
    <property type="entry name" value="WD_REPEATS_2"/>
    <property type="match status" value="1"/>
</dbReference>
<dbReference type="InterPro" id="IPR036322">
    <property type="entry name" value="WD40_repeat_dom_sf"/>
</dbReference>
<name>A0A6P6RVY6_9EIME</name>
<accession>A0A6P6RVY6</accession>
<keyword evidence="2" id="KW-0698">rRNA processing</keyword>
<evidence type="ECO:0000256" key="3">
    <source>
        <dbReference type="ARBA" id="ARBA00022574"/>
    </source>
</evidence>
<dbReference type="SMART" id="SM01033">
    <property type="entry name" value="BING4CT"/>
    <property type="match status" value="1"/>
</dbReference>
<evidence type="ECO:0000256" key="2">
    <source>
        <dbReference type="ARBA" id="ARBA00022552"/>
    </source>
</evidence>
<feature type="repeat" description="WD" evidence="6">
    <location>
        <begin position="263"/>
        <end position="302"/>
    </location>
</feature>
<keyword evidence="5" id="KW-0539">Nucleus</keyword>
<evidence type="ECO:0000256" key="7">
    <source>
        <dbReference type="SAM" id="MobiDB-lite"/>
    </source>
</evidence>
<dbReference type="FunFam" id="2.130.10.10:FF:000378">
    <property type="entry name" value="U3 small nucleolar RNA-associated protein 7"/>
    <property type="match status" value="1"/>
</dbReference>
<dbReference type="GO" id="GO:0006418">
    <property type="term" value="P:tRNA aminoacylation for protein translation"/>
    <property type="evidence" value="ECO:0007669"/>
    <property type="project" value="InterPro"/>
</dbReference>
<feature type="compositionally biased region" description="Basic residues" evidence="7">
    <location>
        <begin position="447"/>
        <end position="458"/>
    </location>
</feature>
<evidence type="ECO:0000256" key="1">
    <source>
        <dbReference type="ARBA" id="ARBA00004604"/>
    </source>
</evidence>
<evidence type="ECO:0000256" key="6">
    <source>
        <dbReference type="PROSITE-ProRule" id="PRU00221"/>
    </source>
</evidence>
<dbReference type="AlphaFoldDB" id="A0A6P6RVY6"/>
<sequence>MGAPNGLRAFRRPGSAAGTKQGKLPMSDPQSRTAKKSRAILKQQKRLEIDTRESKDAISTLATEQEGILEAEGLEKTYKFKQADILEHLDAAAKKKAFRFSLSFGPYAVDVSRGGREMLFGGQKGSLGLLDCEEMKTLCEINVKETVRAVHFLQNHTLWAAAQKKYVYIYDNQGIEIHCLRDIMMTYALDFLPYHYLMVSVGEFGELVYYDISTGQIAAKHKTRRGPCSIMQQNPTNAVMHLGHTKGTVTLWTPNLGKPAVEMFCHKGKVTAVAAQDNYMITAGVDGKWKLWDLRKYEAAQSFSYFGAPPSSVAISQTGLVALGFGSHLQVWKDVLSQKKASLYMTHEAPGEQITSVRFRPFEDVCIFGSTAGVCSVLVPGAGLANFDSRDANPFETKKQRREREVHSLLEKLPADMISLDSTPIGTFDKKRKAAPVETPLPEKSVKKTRKPKKKQRGRGTAEKRNQKSERERLIKKRHQTALRMAAAKESKPTSEGDVPAITGALAR</sequence>
<feature type="region of interest" description="Disordered" evidence="7">
    <location>
        <begin position="1"/>
        <end position="46"/>
    </location>
</feature>
<dbReference type="GO" id="GO:0005524">
    <property type="term" value="F:ATP binding"/>
    <property type="evidence" value="ECO:0007669"/>
    <property type="project" value="InterPro"/>
</dbReference>
<dbReference type="PROSITE" id="PS00678">
    <property type="entry name" value="WD_REPEATS_1"/>
    <property type="match status" value="1"/>
</dbReference>
<dbReference type="GO" id="GO:0004812">
    <property type="term" value="F:aminoacyl-tRNA ligase activity"/>
    <property type="evidence" value="ECO:0007669"/>
    <property type="project" value="InterPro"/>
</dbReference>
<proteinExistence type="predicted"/>
<dbReference type="Gene3D" id="2.130.10.10">
    <property type="entry name" value="YVTN repeat-like/Quinoprotein amine dehydrogenase"/>
    <property type="match status" value="1"/>
</dbReference>
<dbReference type="InterPro" id="IPR012952">
    <property type="entry name" value="BING4_C_dom"/>
</dbReference>
<dbReference type="PANTHER" id="PTHR14085">
    <property type="entry name" value="WD-REPEAT PROTEIN BING4"/>
    <property type="match status" value="1"/>
</dbReference>
<dbReference type="PANTHER" id="PTHR14085:SF3">
    <property type="entry name" value="WD REPEAT-CONTAINING PROTEIN 46"/>
    <property type="match status" value="1"/>
</dbReference>
<dbReference type="SUPFAM" id="SSF50978">
    <property type="entry name" value="WD40 repeat-like"/>
    <property type="match status" value="1"/>
</dbReference>
<dbReference type="GO" id="GO:0030686">
    <property type="term" value="C:90S preribosome"/>
    <property type="evidence" value="ECO:0007669"/>
    <property type="project" value="TreeGrafter"/>
</dbReference>
<evidence type="ECO:0000259" key="8">
    <source>
        <dbReference type="SMART" id="SM01033"/>
    </source>
</evidence>
<organism evidence="9 10">
    <name type="scientific">Cyclospora cayetanensis</name>
    <dbReference type="NCBI Taxonomy" id="88456"/>
    <lineage>
        <taxon>Eukaryota</taxon>
        <taxon>Sar</taxon>
        <taxon>Alveolata</taxon>
        <taxon>Apicomplexa</taxon>
        <taxon>Conoidasida</taxon>
        <taxon>Coccidia</taxon>
        <taxon>Eucoccidiorida</taxon>
        <taxon>Eimeriorina</taxon>
        <taxon>Eimeriidae</taxon>
        <taxon>Cyclospora</taxon>
    </lineage>
</organism>
<dbReference type="OrthoDB" id="354164at2759"/>
<dbReference type="GO" id="GO:0000462">
    <property type="term" value="P:maturation of SSU-rRNA from tricistronic rRNA transcript (SSU-rRNA, 5.8S rRNA, LSU-rRNA)"/>
    <property type="evidence" value="ECO:0007669"/>
    <property type="project" value="TreeGrafter"/>
</dbReference>
<keyword evidence="4" id="KW-0677">Repeat</keyword>
<dbReference type="InterPro" id="IPR040315">
    <property type="entry name" value="WDR46/Utp7"/>
</dbReference>
<dbReference type="Proteomes" id="UP000515125">
    <property type="component" value="Unplaced"/>
</dbReference>
<feature type="domain" description="BING4 C-terminal" evidence="8">
    <location>
        <begin position="343"/>
        <end position="422"/>
    </location>
</feature>
<dbReference type="InterPro" id="IPR015943">
    <property type="entry name" value="WD40/YVTN_repeat-like_dom_sf"/>
</dbReference>
<protein>
    <submittedName>
        <fullName evidence="10">Probable U3 small nucleolar RNA-associated protein 7</fullName>
    </submittedName>
</protein>
<feature type="region of interest" description="Disordered" evidence="7">
    <location>
        <begin position="421"/>
        <end position="508"/>
    </location>
</feature>
<gene>
    <name evidence="10" type="primary">LOC34623341</name>
</gene>
<dbReference type="InterPro" id="IPR019775">
    <property type="entry name" value="WD40_repeat_CS"/>
</dbReference>